<evidence type="ECO:0000313" key="2">
    <source>
        <dbReference type="Proteomes" id="UP000308705"/>
    </source>
</evidence>
<proteinExistence type="predicted"/>
<comment type="caution">
    <text evidence="1">The sequence shown here is derived from an EMBL/GenBank/DDBJ whole genome shotgun (WGS) entry which is preliminary data.</text>
</comment>
<dbReference type="EMBL" id="SZQA01000033">
    <property type="protein sequence ID" value="TKK84698.1"/>
    <property type="molecule type" value="Genomic_DNA"/>
</dbReference>
<gene>
    <name evidence="1" type="ORF">FDA94_29225</name>
</gene>
<sequence>MATYLTPGVYIEEDLTPRTGNGYGDARAIACFVGIAAKGPAVPTLITSWTQFNNIYGGFTASQSLLPYAVDQFFKNGGGRCTIIRAVRSDAVAAFVNLVDSTPAGAPNNGPLPALKVTALAPGLGGNSLKAQVVPTGVPGRFNLRVLEGTQQLEIFEDLSVNPTDARYVTAIVNSPFAGSRLIKLSNLKVTESYVYNATNDVLPAQTANLGSGVDGVQPYDYINSTKQLADSDDNYDINLPGITAASTLNPLIEWADERGKAMLVIDGPRALEGSTSAQVLAGYTGMITGGSAIVASSHGAIYAPWIMVPDTSSSLYGAVRLIPPGGAVLGKYSRNDVVRHVGKAPAGVETRLDTALATETKFTATQLDEANDSHINIIRNVPGHGICIMGSRTLKRTHPDHYVPIRRTLMMLTKQLTDISRFAIFEPNGPDLWTQLELVIGKFLGTIARAGVLAGATESEAFQVRCDADLNPPASIRAGYVNIEVAVALRYPAEFIVIKLGQYDGGTDISFS</sequence>
<dbReference type="OrthoDB" id="9767864at2"/>
<reference evidence="1 2" key="1">
    <citation type="submission" date="2019-04" db="EMBL/GenBank/DDBJ databases">
        <title>Herbidospora sp. NEAU-GS14.nov., a novel actinomycete isolated from soil.</title>
        <authorList>
            <person name="Han L."/>
        </authorList>
    </citation>
    <scope>NUCLEOTIDE SEQUENCE [LARGE SCALE GENOMIC DNA]</scope>
    <source>
        <strain evidence="1 2">NEAU-GS14</strain>
    </source>
</reference>
<accession>A0A4U3M6X8</accession>
<keyword evidence="2" id="KW-1185">Reference proteome</keyword>
<evidence type="ECO:0000313" key="1">
    <source>
        <dbReference type="EMBL" id="TKK84698.1"/>
    </source>
</evidence>
<protein>
    <submittedName>
        <fullName evidence="1">Phage tail sheath family protein</fullName>
    </submittedName>
</protein>
<dbReference type="InterPro" id="IPR052042">
    <property type="entry name" value="Tail_sheath_structural"/>
</dbReference>
<dbReference type="PANTHER" id="PTHR35861:SF1">
    <property type="entry name" value="PHAGE TAIL SHEATH PROTEIN"/>
    <property type="match status" value="1"/>
</dbReference>
<dbReference type="AlphaFoldDB" id="A0A4U3M6X8"/>
<dbReference type="Gene3D" id="3.40.50.11780">
    <property type="match status" value="2"/>
</dbReference>
<name>A0A4U3M6X8_9ACTN</name>
<dbReference type="Proteomes" id="UP000308705">
    <property type="component" value="Unassembled WGS sequence"/>
</dbReference>
<dbReference type="PANTHER" id="PTHR35861">
    <property type="match status" value="1"/>
</dbReference>
<dbReference type="RefSeq" id="WP_137250282.1">
    <property type="nucleotide sequence ID" value="NZ_SZQA01000033.1"/>
</dbReference>
<organism evidence="1 2">
    <name type="scientific">Herbidospora galbida</name>
    <dbReference type="NCBI Taxonomy" id="2575442"/>
    <lineage>
        <taxon>Bacteria</taxon>
        <taxon>Bacillati</taxon>
        <taxon>Actinomycetota</taxon>
        <taxon>Actinomycetes</taxon>
        <taxon>Streptosporangiales</taxon>
        <taxon>Streptosporangiaceae</taxon>
        <taxon>Herbidospora</taxon>
    </lineage>
</organism>